<evidence type="ECO:0000313" key="2">
    <source>
        <dbReference type="EMBL" id="KAK5954696.1"/>
    </source>
</evidence>
<protein>
    <submittedName>
        <fullName evidence="2">Uncharacterized protein</fullName>
    </submittedName>
</protein>
<comment type="caution">
    <text evidence="2">The sequence shown here is derived from an EMBL/GenBank/DDBJ whole genome shotgun (WGS) entry which is preliminary data.</text>
</comment>
<keyword evidence="3" id="KW-1185">Reference proteome</keyword>
<accession>A0AAN8I8J6</accession>
<dbReference type="EMBL" id="JAKLMC020000008">
    <property type="protein sequence ID" value="KAK5954696.1"/>
    <property type="molecule type" value="Genomic_DNA"/>
</dbReference>
<gene>
    <name evidence="2" type="ORF">OHC33_004420</name>
</gene>
<proteinExistence type="predicted"/>
<name>A0AAN8I8J6_9EURO</name>
<feature type="region of interest" description="Disordered" evidence="1">
    <location>
        <begin position="423"/>
        <end position="446"/>
    </location>
</feature>
<organism evidence="2 3">
    <name type="scientific">Knufia fluminis</name>
    <dbReference type="NCBI Taxonomy" id="191047"/>
    <lineage>
        <taxon>Eukaryota</taxon>
        <taxon>Fungi</taxon>
        <taxon>Dikarya</taxon>
        <taxon>Ascomycota</taxon>
        <taxon>Pezizomycotina</taxon>
        <taxon>Eurotiomycetes</taxon>
        <taxon>Chaetothyriomycetidae</taxon>
        <taxon>Chaetothyriales</taxon>
        <taxon>Trichomeriaceae</taxon>
        <taxon>Knufia</taxon>
    </lineage>
</organism>
<sequence>MKLSASKWLAFLGAFTSRDEQQTAEPSTPATNLQRSIQPRDVTTYRLHVSTDFQYPVTLTQEGGVVVSTTTVHWATGYTTTDTRSVLTVDIIDANSVQFEASITGELIPLATATSDESTTHMIHVSSEVVRPATTVYEGTETVTKDLLTVTVTGDFPDVNSDNVISLALAAMESSTVARVGTPLATQSAAPSAAATPTITLTAPMTAPTNATASTTVPAPTQVTCSGQATCTPSVTPIAYSCPSGVSAVASTLQTYSCVEGQTCTGQAVTTSLPCNCGGSTCTVNVPFIPFIPVIVPIGAPPAPYVPPPVIPVTGPQGTVPTTTTTSTSTTSTSDAACNLTSFSIPSGFEQTISAWLAQFPFTLDTTSSTTSSMTSSASPSDFTLTGSTTLTKGTYIIHPNGRTSTSATLTVTATDGFVISPKTTTSTTPSSITPAPTSTSRSSESLIFSLETDRSSFNSWLSGEHSRQSASIASVSSASAASASASSASAAVSSAKAACSHFAVPLNPWGLPPKWEAPQGQKSDNYLCLANTEAIAKDKSANGWPDIDYQPFNVNGLWDADDPDTTLIDRFCGELVDKAITVTYDGDVTGTCQKYGKGECTSSDADGVCTHWEHSAPALRDATVIFSVQYKTPGYDCDPNDYTHPKDFAKLGKKECVKMLKERLIDKCTVKNPPAGDFLSYPTVGGTLWNGCMMYTIVATRNPPTW</sequence>
<evidence type="ECO:0000256" key="1">
    <source>
        <dbReference type="SAM" id="MobiDB-lite"/>
    </source>
</evidence>
<reference evidence="2 3" key="1">
    <citation type="submission" date="2022-12" db="EMBL/GenBank/DDBJ databases">
        <title>Genomic features and morphological characterization of a novel Knufia sp. strain isolated from spacecraft assembly facility.</title>
        <authorList>
            <person name="Teixeira M."/>
            <person name="Chander A.M."/>
            <person name="Stajich J.E."/>
            <person name="Venkateswaran K."/>
        </authorList>
    </citation>
    <scope>NUCLEOTIDE SEQUENCE [LARGE SCALE GENOMIC DNA]</scope>
    <source>
        <strain evidence="2 3">FJI-L2-BK-P2</strain>
    </source>
</reference>
<dbReference type="Proteomes" id="UP001316803">
    <property type="component" value="Unassembled WGS sequence"/>
</dbReference>
<evidence type="ECO:0000313" key="3">
    <source>
        <dbReference type="Proteomes" id="UP001316803"/>
    </source>
</evidence>
<dbReference type="AlphaFoldDB" id="A0AAN8I8J6"/>